<accession>A0A2I0K171</accession>
<name>A0A2I0K171_PUNGR</name>
<dbReference type="InterPro" id="IPR036397">
    <property type="entry name" value="RNaseH_sf"/>
</dbReference>
<dbReference type="PANTHER" id="PTHR42648">
    <property type="entry name" value="TRANSPOSASE, PUTATIVE-RELATED"/>
    <property type="match status" value="1"/>
</dbReference>
<sequence length="320" mass="36658">MAGSTSSTFCLRSVLDKDKLSGNNFLGWYRNLRIVLTQEKKLYVLEQPLLAPPPDDAPQAEKDAYSKHHDDAMNVGYLMLVTMDSKLQKQHENMRAYDMIVHLRQLYQEQARHERFEISKALFQARLTEGSSMGLHVLKMIGYVETLGRVGFPLSQELATDLVLQSLPSSYNTPIYNVETKRLQSNDSSPTYLWHCRLGHISENRIARLHKDGLLDSFDLESIETCEPCLMGKMTKAPFTGKGERASDHLALIHTDVCGPVNKLARGGYLYFITFTDDFSRFGYVYLMKHKSESIEKFKEFKNEVENQFGKSIKVLRSDR</sequence>
<dbReference type="InterPro" id="IPR012337">
    <property type="entry name" value="RNaseH-like_sf"/>
</dbReference>
<dbReference type="Pfam" id="PF14223">
    <property type="entry name" value="Retrotran_gag_2"/>
    <property type="match status" value="1"/>
</dbReference>
<dbReference type="Pfam" id="PF13976">
    <property type="entry name" value="gag_pre-integrs"/>
    <property type="match status" value="1"/>
</dbReference>
<protein>
    <recommendedName>
        <fullName evidence="1">GAG-pre-integrase domain-containing protein</fullName>
    </recommendedName>
</protein>
<dbReference type="InterPro" id="IPR039537">
    <property type="entry name" value="Retrotran_Ty1/copia-like"/>
</dbReference>
<dbReference type="AlphaFoldDB" id="A0A2I0K171"/>
<dbReference type="GO" id="GO:0003676">
    <property type="term" value="F:nucleic acid binding"/>
    <property type="evidence" value="ECO:0007669"/>
    <property type="project" value="InterPro"/>
</dbReference>
<gene>
    <name evidence="2" type="ORF">CRG98_017748</name>
</gene>
<feature type="domain" description="GAG-pre-integrase" evidence="1">
    <location>
        <begin position="183"/>
        <end position="234"/>
    </location>
</feature>
<comment type="caution">
    <text evidence="2">The sequence shown here is derived from an EMBL/GenBank/DDBJ whole genome shotgun (WGS) entry which is preliminary data.</text>
</comment>
<dbReference type="InterPro" id="IPR025724">
    <property type="entry name" value="GAG-pre-integrase_dom"/>
</dbReference>
<evidence type="ECO:0000313" key="2">
    <source>
        <dbReference type="EMBL" id="PKI61850.1"/>
    </source>
</evidence>
<evidence type="ECO:0000259" key="1">
    <source>
        <dbReference type="Pfam" id="PF13976"/>
    </source>
</evidence>
<dbReference type="Gene3D" id="3.30.420.10">
    <property type="entry name" value="Ribonuclease H-like superfamily/Ribonuclease H"/>
    <property type="match status" value="1"/>
</dbReference>
<dbReference type="EMBL" id="PGOL01001001">
    <property type="protein sequence ID" value="PKI61850.1"/>
    <property type="molecule type" value="Genomic_DNA"/>
</dbReference>
<reference evidence="2 3" key="1">
    <citation type="submission" date="2017-11" db="EMBL/GenBank/DDBJ databases">
        <title>De-novo sequencing of pomegranate (Punica granatum L.) genome.</title>
        <authorList>
            <person name="Akparov Z."/>
            <person name="Amiraslanov A."/>
            <person name="Hajiyeva S."/>
            <person name="Abbasov M."/>
            <person name="Kaur K."/>
            <person name="Hamwieh A."/>
            <person name="Solovyev V."/>
            <person name="Salamov A."/>
            <person name="Braich B."/>
            <person name="Kosarev P."/>
            <person name="Mahmoud A."/>
            <person name="Hajiyev E."/>
            <person name="Babayeva S."/>
            <person name="Izzatullayeva V."/>
            <person name="Mammadov A."/>
            <person name="Mammadov A."/>
            <person name="Sharifova S."/>
            <person name="Ojaghi J."/>
            <person name="Eynullazada K."/>
            <person name="Bayramov B."/>
            <person name="Abdulazimova A."/>
            <person name="Shahmuradov I."/>
        </authorList>
    </citation>
    <scope>NUCLEOTIDE SEQUENCE [LARGE SCALE GENOMIC DNA]</scope>
    <source>
        <strain evidence="3">cv. AG2017</strain>
        <tissue evidence="2">Leaf</tissue>
    </source>
</reference>
<keyword evidence="3" id="KW-1185">Reference proteome</keyword>
<proteinExistence type="predicted"/>
<organism evidence="2 3">
    <name type="scientific">Punica granatum</name>
    <name type="common">Pomegranate</name>
    <dbReference type="NCBI Taxonomy" id="22663"/>
    <lineage>
        <taxon>Eukaryota</taxon>
        <taxon>Viridiplantae</taxon>
        <taxon>Streptophyta</taxon>
        <taxon>Embryophyta</taxon>
        <taxon>Tracheophyta</taxon>
        <taxon>Spermatophyta</taxon>
        <taxon>Magnoliopsida</taxon>
        <taxon>eudicotyledons</taxon>
        <taxon>Gunneridae</taxon>
        <taxon>Pentapetalae</taxon>
        <taxon>rosids</taxon>
        <taxon>malvids</taxon>
        <taxon>Myrtales</taxon>
        <taxon>Lythraceae</taxon>
        <taxon>Punica</taxon>
    </lineage>
</organism>
<evidence type="ECO:0000313" key="3">
    <source>
        <dbReference type="Proteomes" id="UP000233551"/>
    </source>
</evidence>
<dbReference type="Proteomes" id="UP000233551">
    <property type="component" value="Unassembled WGS sequence"/>
</dbReference>
<dbReference type="STRING" id="22663.A0A2I0K171"/>
<dbReference type="PANTHER" id="PTHR42648:SF27">
    <property type="entry name" value="RNA-DIRECTED DNA POLYMERASE"/>
    <property type="match status" value="1"/>
</dbReference>
<dbReference type="SUPFAM" id="SSF53098">
    <property type="entry name" value="Ribonuclease H-like"/>
    <property type="match status" value="1"/>
</dbReference>